<evidence type="ECO:0000313" key="2">
    <source>
        <dbReference type="Proteomes" id="UP000034736"/>
    </source>
</evidence>
<protein>
    <submittedName>
        <fullName evidence="1">Uncharacterized protein</fullName>
    </submittedName>
</protein>
<dbReference type="STRING" id="1618647.UW30_C0001G0031"/>
<proteinExistence type="predicted"/>
<organism evidence="1 2">
    <name type="scientific">Candidatus Giovannonibacteria bacterium GW2011_GWA2_44_13b</name>
    <dbReference type="NCBI Taxonomy" id="1618647"/>
    <lineage>
        <taxon>Bacteria</taxon>
        <taxon>Candidatus Giovannoniibacteriota</taxon>
    </lineage>
</organism>
<comment type="caution">
    <text evidence="1">The sequence shown here is derived from an EMBL/GenBank/DDBJ whole genome shotgun (WGS) entry which is preliminary data.</text>
</comment>
<dbReference type="AlphaFoldDB" id="A0A0G1H4G6"/>
<name>A0A0G1H4G6_9BACT</name>
<accession>A0A0G1H4G6</accession>
<evidence type="ECO:0000313" key="1">
    <source>
        <dbReference type="EMBL" id="KKT42306.1"/>
    </source>
</evidence>
<dbReference type="Proteomes" id="UP000034736">
    <property type="component" value="Unassembled WGS sequence"/>
</dbReference>
<gene>
    <name evidence="1" type="ORF">UW30_C0001G0031</name>
</gene>
<sequence>MPEQSPRIEVGNIIESDKRAEKERAWKSRLKELDHITDGLGEGIDENIKEVVAAFSVNGLNTLQSCEGHGKPYRSTPWVWIEAPDEPDIKYIREKEVLDEVAERYGMPNEDKAWEENEVAWMEASKLLEQNGKTPEFKAWQSENKRLRKITEELLTEFYVGHSADPATRIILQDEGGFDAFKAHNDGEDYDLTEELDEKQKNGLEKRLLKYREEMESFGKFLKEKYFSG</sequence>
<dbReference type="EMBL" id="LCHU01000001">
    <property type="protein sequence ID" value="KKT42306.1"/>
    <property type="molecule type" value="Genomic_DNA"/>
</dbReference>
<reference evidence="1 2" key="1">
    <citation type="journal article" date="2015" name="Nature">
        <title>rRNA introns, odd ribosomes, and small enigmatic genomes across a large radiation of phyla.</title>
        <authorList>
            <person name="Brown C.T."/>
            <person name="Hug L.A."/>
            <person name="Thomas B.C."/>
            <person name="Sharon I."/>
            <person name="Castelle C.J."/>
            <person name="Singh A."/>
            <person name="Wilkins M.J."/>
            <person name="Williams K.H."/>
            <person name="Banfield J.F."/>
        </authorList>
    </citation>
    <scope>NUCLEOTIDE SEQUENCE [LARGE SCALE GENOMIC DNA]</scope>
</reference>